<reference evidence="4" key="1">
    <citation type="journal article" date="2020" name="Stud. Mycol.">
        <title>101 Dothideomycetes genomes: a test case for predicting lifestyles and emergence of pathogens.</title>
        <authorList>
            <person name="Haridas S."/>
            <person name="Albert R."/>
            <person name="Binder M."/>
            <person name="Bloem J."/>
            <person name="Labutti K."/>
            <person name="Salamov A."/>
            <person name="Andreopoulos B."/>
            <person name="Baker S."/>
            <person name="Barry K."/>
            <person name="Bills G."/>
            <person name="Bluhm B."/>
            <person name="Cannon C."/>
            <person name="Castanera R."/>
            <person name="Culley D."/>
            <person name="Daum C."/>
            <person name="Ezra D."/>
            <person name="Gonzalez J."/>
            <person name="Henrissat B."/>
            <person name="Kuo A."/>
            <person name="Liang C."/>
            <person name="Lipzen A."/>
            <person name="Lutzoni F."/>
            <person name="Magnuson J."/>
            <person name="Mondo S."/>
            <person name="Nolan M."/>
            <person name="Ohm R."/>
            <person name="Pangilinan J."/>
            <person name="Park H.-J."/>
            <person name="Ramirez L."/>
            <person name="Alfaro M."/>
            <person name="Sun H."/>
            <person name="Tritt A."/>
            <person name="Yoshinaga Y."/>
            <person name="Zwiers L.-H."/>
            <person name="Turgeon B."/>
            <person name="Goodwin S."/>
            <person name="Spatafora J."/>
            <person name="Crous P."/>
            <person name="Grigoriev I."/>
        </authorList>
    </citation>
    <scope>NUCLEOTIDE SEQUENCE</scope>
    <source>
        <strain evidence="4">CBS 115976</strain>
    </source>
</reference>
<protein>
    <recommendedName>
        <fullName evidence="6">Glycine zipper 2TM domain-containing protein</fullName>
    </recommendedName>
</protein>
<feature type="region of interest" description="Disordered" evidence="3">
    <location>
        <begin position="200"/>
        <end position="220"/>
    </location>
</feature>
<feature type="region of interest" description="Disordered" evidence="3">
    <location>
        <begin position="35"/>
        <end position="158"/>
    </location>
</feature>
<organism evidence="4 5">
    <name type="scientific">Microthyrium microscopicum</name>
    <dbReference type="NCBI Taxonomy" id="703497"/>
    <lineage>
        <taxon>Eukaryota</taxon>
        <taxon>Fungi</taxon>
        <taxon>Dikarya</taxon>
        <taxon>Ascomycota</taxon>
        <taxon>Pezizomycotina</taxon>
        <taxon>Dothideomycetes</taxon>
        <taxon>Dothideomycetes incertae sedis</taxon>
        <taxon>Microthyriales</taxon>
        <taxon>Microthyriaceae</taxon>
        <taxon>Microthyrium</taxon>
    </lineage>
</organism>
<feature type="compositionally biased region" description="Basic residues" evidence="3">
    <location>
        <begin position="137"/>
        <end position="146"/>
    </location>
</feature>
<name>A0A6A6U3P9_9PEZI</name>
<evidence type="ECO:0000256" key="2">
    <source>
        <dbReference type="ARBA" id="ARBA00023136"/>
    </source>
</evidence>
<proteinExistence type="predicted"/>
<gene>
    <name evidence="4" type="ORF">BT63DRAFT_428000</name>
</gene>
<feature type="compositionally biased region" description="Basic and acidic residues" evidence="3">
    <location>
        <begin position="147"/>
        <end position="156"/>
    </location>
</feature>
<dbReference type="InterPro" id="IPR051407">
    <property type="entry name" value="Bact_OM_lipoprot/Surf_antigen"/>
</dbReference>
<evidence type="ECO:0008006" key="6">
    <source>
        <dbReference type="Google" id="ProtNLM"/>
    </source>
</evidence>
<dbReference type="EMBL" id="MU004239">
    <property type="protein sequence ID" value="KAF2666221.1"/>
    <property type="molecule type" value="Genomic_DNA"/>
</dbReference>
<keyword evidence="2" id="KW-0472">Membrane</keyword>
<comment type="subcellular location">
    <subcellularLocation>
        <location evidence="1">Membrane</location>
    </subcellularLocation>
</comment>
<dbReference type="GO" id="GO:0016020">
    <property type="term" value="C:membrane"/>
    <property type="evidence" value="ECO:0007669"/>
    <property type="project" value="UniProtKB-SubCell"/>
</dbReference>
<evidence type="ECO:0000313" key="5">
    <source>
        <dbReference type="Proteomes" id="UP000799302"/>
    </source>
</evidence>
<evidence type="ECO:0000256" key="3">
    <source>
        <dbReference type="SAM" id="MobiDB-lite"/>
    </source>
</evidence>
<evidence type="ECO:0000256" key="1">
    <source>
        <dbReference type="ARBA" id="ARBA00004370"/>
    </source>
</evidence>
<dbReference type="Proteomes" id="UP000799302">
    <property type="component" value="Unassembled WGS sequence"/>
</dbReference>
<accession>A0A6A6U3P9</accession>
<feature type="compositionally biased region" description="Acidic residues" evidence="3">
    <location>
        <begin position="53"/>
        <end position="63"/>
    </location>
</feature>
<evidence type="ECO:0000313" key="4">
    <source>
        <dbReference type="EMBL" id="KAF2666221.1"/>
    </source>
</evidence>
<dbReference type="AlphaFoldDB" id="A0A6A6U3P9"/>
<keyword evidence="5" id="KW-1185">Reference proteome</keyword>
<dbReference type="PANTHER" id="PTHR35603:SF2">
    <property type="entry name" value="OUTER MEMBRANE LIPOPROTEIN"/>
    <property type="match status" value="1"/>
</dbReference>
<dbReference type="OrthoDB" id="3801381at2759"/>
<sequence length="220" mass="25181">MADALELGLEGFDRLTGRYHDTIYDRGAQLPQLVRKRRHRNRASSVPAAPPQEVDDPQDDYEPEERPRGGRNNYLAVQEPDDSHGHAVSRRENRDDGRSRRRPEYVDEQPYQTLLPTPREQRTRARSYSTRRDNQRPRRRSRSRTRSRNDEKDHHLGAGLAGAIAGGYLGNEATGGKDKMGALIGAVVGAIGAGLADKMWEKHQRKDDRQDDKWHEKNDR</sequence>
<dbReference type="PANTHER" id="PTHR35603">
    <property type="match status" value="1"/>
</dbReference>
<feature type="compositionally biased region" description="Basic and acidic residues" evidence="3">
    <location>
        <begin position="81"/>
        <end position="105"/>
    </location>
</feature>